<sequence>MVQRCCCFINLRIGTILISLVVLVQSLVGVYVTFHFLDPATNFSKALGYVHGVWNILRAIMAFGGLVGGIMQNQRLIKLFSVIISISALIYLVFGLSTAIVSIKNKDKLADMCFKKVSEQAQGGNYWSPLNNWSRPFDKRQENSTDNAVNNQSEQELCQQAIKFYLGFVIAYTIFGFLLMFYFASVIANYREELRKNELYNKVKELDESRPVEPEKPPRGISRDI</sequence>
<keyword evidence="1" id="KW-0812">Transmembrane</keyword>
<feature type="transmembrane region" description="Helical" evidence="1">
    <location>
        <begin position="46"/>
        <end position="67"/>
    </location>
</feature>
<reference evidence="2" key="1">
    <citation type="submission" date="2015-07" db="EMBL/GenBank/DDBJ databases">
        <title>Transcriptome Assembly of Anthurium amnicola.</title>
        <authorList>
            <person name="Suzuki J."/>
        </authorList>
    </citation>
    <scope>NUCLEOTIDE SEQUENCE</scope>
</reference>
<proteinExistence type="predicted"/>
<keyword evidence="1" id="KW-0472">Membrane</keyword>
<feature type="transmembrane region" description="Helical" evidence="1">
    <location>
        <begin position="79"/>
        <end position="103"/>
    </location>
</feature>
<evidence type="ECO:0000313" key="2">
    <source>
        <dbReference type="EMBL" id="JAT42897.1"/>
    </source>
</evidence>
<organism evidence="2">
    <name type="scientific">Anthurium amnicola</name>
    <dbReference type="NCBI Taxonomy" id="1678845"/>
    <lineage>
        <taxon>Eukaryota</taxon>
        <taxon>Viridiplantae</taxon>
        <taxon>Streptophyta</taxon>
        <taxon>Embryophyta</taxon>
        <taxon>Tracheophyta</taxon>
        <taxon>Spermatophyta</taxon>
        <taxon>Magnoliopsida</taxon>
        <taxon>Liliopsida</taxon>
        <taxon>Araceae</taxon>
        <taxon>Pothoideae</taxon>
        <taxon>Potheae</taxon>
        <taxon>Anthurium</taxon>
    </lineage>
</organism>
<protein>
    <submittedName>
        <fullName evidence="2">ERV-F(C)1 provirus ancestral Env polyprotein</fullName>
    </submittedName>
</protein>
<name>A0A1D1XKH4_9ARAE</name>
<dbReference type="EMBL" id="GDJX01025039">
    <property type="protein sequence ID" value="JAT42897.1"/>
    <property type="molecule type" value="Transcribed_RNA"/>
</dbReference>
<keyword evidence="1" id="KW-1133">Transmembrane helix</keyword>
<feature type="transmembrane region" description="Helical" evidence="1">
    <location>
        <begin position="164"/>
        <end position="188"/>
    </location>
</feature>
<evidence type="ECO:0000256" key="1">
    <source>
        <dbReference type="SAM" id="Phobius"/>
    </source>
</evidence>
<dbReference type="AlphaFoldDB" id="A0A1D1XKH4"/>
<gene>
    <name evidence="2" type="primary">EFC1</name>
    <name evidence="2" type="ORF">g.23844</name>
</gene>
<feature type="transmembrane region" description="Helical" evidence="1">
    <location>
        <begin position="12"/>
        <end position="34"/>
    </location>
</feature>
<accession>A0A1D1XKH4</accession>